<gene>
    <name evidence="1" type="ORF">IV01_14275</name>
</gene>
<dbReference type="Proteomes" id="UP000028631">
    <property type="component" value="Unassembled WGS sequence"/>
</dbReference>
<proteinExistence type="predicted"/>
<sequence length="66" mass="7494">MRLPTVILAHYPYSSVITSTLDIFVKAPACAGFLQEPRKQPMVLYQAAAKQMIHRRTETDLNVYQA</sequence>
<protein>
    <submittedName>
        <fullName evidence="1">Uncharacterized protein</fullName>
    </submittedName>
</protein>
<evidence type="ECO:0000313" key="1">
    <source>
        <dbReference type="EMBL" id="KFE54866.1"/>
    </source>
</evidence>
<dbReference type="PATRIC" id="fig|317.175.peg.2969"/>
<comment type="caution">
    <text evidence="1">The sequence shown here is derived from an EMBL/GenBank/DDBJ whole genome shotgun (WGS) entry which is preliminary data.</text>
</comment>
<dbReference type="RefSeq" id="WP_032629058.1">
    <property type="nucleotide sequence ID" value="NZ_JPQU01000039.1"/>
</dbReference>
<organism evidence="1 2">
    <name type="scientific">Pseudomonas syringae</name>
    <dbReference type="NCBI Taxonomy" id="317"/>
    <lineage>
        <taxon>Bacteria</taxon>
        <taxon>Pseudomonadati</taxon>
        <taxon>Pseudomonadota</taxon>
        <taxon>Gammaproteobacteria</taxon>
        <taxon>Pseudomonadales</taxon>
        <taxon>Pseudomonadaceae</taxon>
        <taxon>Pseudomonas</taxon>
    </lineage>
</organism>
<reference evidence="1 2" key="1">
    <citation type="submission" date="2014-07" db="EMBL/GenBank/DDBJ databases">
        <title>Draft Genome Sequences of Environmental Pseudomonas syringae strains.</title>
        <authorList>
            <person name="Baltrus D.A."/>
            <person name="Berge O."/>
            <person name="Morris C."/>
        </authorList>
    </citation>
    <scope>NUCLEOTIDE SEQUENCE [LARGE SCALE GENOMIC DNA]</scope>
    <source>
        <strain evidence="1 2">GAW0119</strain>
    </source>
</reference>
<dbReference type="AlphaFoldDB" id="A0A085VHF3"/>
<dbReference type="EMBL" id="JPQU01000039">
    <property type="protein sequence ID" value="KFE54866.1"/>
    <property type="molecule type" value="Genomic_DNA"/>
</dbReference>
<accession>A0A085VHF3</accession>
<name>A0A085VHF3_PSESX</name>
<keyword evidence="2" id="KW-1185">Reference proteome</keyword>
<evidence type="ECO:0000313" key="2">
    <source>
        <dbReference type="Proteomes" id="UP000028631"/>
    </source>
</evidence>